<organism evidence="5 6">
    <name type="scientific">Pachysolen tannophilus NRRL Y-2460</name>
    <dbReference type="NCBI Taxonomy" id="669874"/>
    <lineage>
        <taxon>Eukaryota</taxon>
        <taxon>Fungi</taxon>
        <taxon>Dikarya</taxon>
        <taxon>Ascomycota</taxon>
        <taxon>Saccharomycotina</taxon>
        <taxon>Pichiomycetes</taxon>
        <taxon>Pachysolenaceae</taxon>
        <taxon>Pachysolen</taxon>
    </lineage>
</organism>
<dbReference type="CDD" id="cd23812">
    <property type="entry name" value="UBCc_ScPEX4-like"/>
    <property type="match status" value="1"/>
</dbReference>
<dbReference type="PANTHER" id="PTHR24067">
    <property type="entry name" value="UBIQUITIN-CONJUGATING ENZYME E2"/>
    <property type="match status" value="1"/>
</dbReference>
<evidence type="ECO:0000256" key="2">
    <source>
        <dbReference type="ARBA" id="ARBA00022786"/>
    </source>
</evidence>
<protein>
    <recommendedName>
        <fullName evidence="4">UBC core domain-containing protein</fullName>
    </recommendedName>
</protein>
<gene>
    <name evidence="5" type="ORF">PACTADRAFT_51377</name>
</gene>
<keyword evidence="1" id="KW-0547">Nucleotide-binding</keyword>
<dbReference type="Gene3D" id="3.10.110.10">
    <property type="entry name" value="Ubiquitin Conjugating Enzyme"/>
    <property type="match status" value="1"/>
</dbReference>
<keyword evidence="3" id="KW-0067">ATP-binding</keyword>
<dbReference type="EMBL" id="KV454017">
    <property type="protein sequence ID" value="ODV93593.1"/>
    <property type="molecule type" value="Genomic_DNA"/>
</dbReference>
<proteinExistence type="predicted"/>
<dbReference type="OrthoDB" id="9973183at2759"/>
<dbReference type="Pfam" id="PF00179">
    <property type="entry name" value="UQ_con"/>
    <property type="match status" value="1"/>
</dbReference>
<accession>A0A1E4TPA3</accession>
<dbReference type="STRING" id="669874.A0A1E4TPA3"/>
<feature type="non-terminal residue" evidence="5">
    <location>
        <position position="1"/>
    </location>
</feature>
<sequence length="187" mass="21726">MNSVEKRLLKEYKNLSNDENSLRENGILNLNPISENNLFKWSCNITTTAENSLYKNCIWDLEIDIPQDYPIQPPNVKFSNKKNLFKKDSSSLKNNEILFYHMIGIVPVHPNINFKNGEICLDILKTKWTPAWTLESTIIAIKLLLDDPEPLSPLNVDAANLIRCNDLKGYKDLINYYTKKYGKLEYR</sequence>
<keyword evidence="6" id="KW-1185">Reference proteome</keyword>
<reference evidence="6" key="1">
    <citation type="submission" date="2016-05" db="EMBL/GenBank/DDBJ databases">
        <title>Comparative genomics of biotechnologically important yeasts.</title>
        <authorList>
            <consortium name="DOE Joint Genome Institute"/>
            <person name="Riley R."/>
            <person name="Haridas S."/>
            <person name="Wolfe K.H."/>
            <person name="Lopes M.R."/>
            <person name="Hittinger C.T."/>
            <person name="Goker M."/>
            <person name="Salamov A."/>
            <person name="Wisecaver J."/>
            <person name="Long T.M."/>
            <person name="Aerts A.L."/>
            <person name="Barry K."/>
            <person name="Choi C."/>
            <person name="Clum A."/>
            <person name="Coughlan A.Y."/>
            <person name="Deshpande S."/>
            <person name="Douglass A.P."/>
            <person name="Hanson S.J."/>
            <person name="Klenk H.-P."/>
            <person name="Labutti K."/>
            <person name="Lapidus A."/>
            <person name="Lindquist E."/>
            <person name="Lipzen A."/>
            <person name="Meier-Kolthoff J.P."/>
            <person name="Ohm R.A."/>
            <person name="Otillar R.P."/>
            <person name="Pangilinan J."/>
            <person name="Peng Y."/>
            <person name="Rokas A."/>
            <person name="Rosa C.A."/>
            <person name="Scheuner C."/>
            <person name="Sibirny A.A."/>
            <person name="Slot J.C."/>
            <person name="Stielow J.B."/>
            <person name="Sun H."/>
            <person name="Kurtzman C.P."/>
            <person name="Blackwell M."/>
            <person name="Grigoriev I.V."/>
            <person name="Jeffries T.W."/>
        </authorList>
    </citation>
    <scope>NUCLEOTIDE SEQUENCE [LARGE SCALE GENOMIC DNA]</scope>
    <source>
        <strain evidence="6">NRRL Y-2460</strain>
    </source>
</reference>
<feature type="domain" description="UBC core" evidence="4">
    <location>
        <begin position="3"/>
        <end position="183"/>
    </location>
</feature>
<dbReference type="Proteomes" id="UP000094236">
    <property type="component" value="Unassembled WGS sequence"/>
</dbReference>
<dbReference type="SMART" id="SM00212">
    <property type="entry name" value="UBCc"/>
    <property type="match status" value="1"/>
</dbReference>
<evidence type="ECO:0000313" key="6">
    <source>
        <dbReference type="Proteomes" id="UP000094236"/>
    </source>
</evidence>
<name>A0A1E4TPA3_PACTA</name>
<dbReference type="GO" id="GO:0005524">
    <property type="term" value="F:ATP binding"/>
    <property type="evidence" value="ECO:0007669"/>
    <property type="project" value="UniProtKB-KW"/>
</dbReference>
<evidence type="ECO:0000256" key="1">
    <source>
        <dbReference type="ARBA" id="ARBA00022741"/>
    </source>
</evidence>
<keyword evidence="2" id="KW-0833">Ubl conjugation pathway</keyword>
<dbReference type="InterPro" id="IPR016135">
    <property type="entry name" value="UBQ-conjugating_enzyme/RWD"/>
</dbReference>
<dbReference type="InterPro" id="IPR000608">
    <property type="entry name" value="UBC"/>
</dbReference>
<dbReference type="PROSITE" id="PS50127">
    <property type="entry name" value="UBC_2"/>
    <property type="match status" value="1"/>
</dbReference>
<dbReference type="SUPFAM" id="SSF54495">
    <property type="entry name" value="UBC-like"/>
    <property type="match status" value="1"/>
</dbReference>
<dbReference type="InterPro" id="IPR050113">
    <property type="entry name" value="Ub_conjugating_enzyme"/>
</dbReference>
<evidence type="ECO:0000313" key="5">
    <source>
        <dbReference type="EMBL" id="ODV93593.1"/>
    </source>
</evidence>
<dbReference type="AlphaFoldDB" id="A0A1E4TPA3"/>
<evidence type="ECO:0000259" key="4">
    <source>
        <dbReference type="PROSITE" id="PS50127"/>
    </source>
</evidence>
<evidence type="ECO:0000256" key="3">
    <source>
        <dbReference type="ARBA" id="ARBA00022840"/>
    </source>
</evidence>